<dbReference type="OrthoDB" id="1185352at2"/>
<comment type="caution">
    <text evidence="2">The sequence shown here is derived from an EMBL/GenBank/DDBJ whole genome shotgun (WGS) entry which is preliminary data.</text>
</comment>
<dbReference type="AlphaFoldDB" id="A0A2T5BXV7"/>
<proteinExistence type="predicted"/>
<accession>A0A2T5BXV7</accession>
<evidence type="ECO:0000313" key="3">
    <source>
        <dbReference type="Proteomes" id="UP000243525"/>
    </source>
</evidence>
<organism evidence="2 3">
    <name type="scientific">Mangrovibacterium marinum</name>
    <dbReference type="NCBI Taxonomy" id="1639118"/>
    <lineage>
        <taxon>Bacteria</taxon>
        <taxon>Pseudomonadati</taxon>
        <taxon>Bacteroidota</taxon>
        <taxon>Bacteroidia</taxon>
        <taxon>Marinilabiliales</taxon>
        <taxon>Prolixibacteraceae</taxon>
        <taxon>Mangrovibacterium</taxon>
    </lineage>
</organism>
<dbReference type="EMBL" id="QAAD01000024">
    <property type="protein sequence ID" value="PTN05951.1"/>
    <property type="molecule type" value="Genomic_DNA"/>
</dbReference>
<sequence>MMRYLPFLVLLVLLGCSKSSDDTPEPDPVSSDLYFPPVTSDSWESLTPASLGWNETALNELYSYLEEQNSRALIILKDGKMVVEKYWGKNLLGNADFTAATPWYWASAGKTLTAFLTGIAQEEGLLDIADQTSEYLGEGWTSAPKAKEDLITIRHQLTMTTGLDYDVDDLDCTDPSCLQYKADAGTQWFYHNAAYTLIEQVISNASGETYNDFTHEKVEQPTGMKGTWIQTGENNVYYSTARDAARFGLLLLNKGTWDKAAVLSDQDYFTAMTNTSQNINLSYGYLTWLNGKESVILPGLTIPVNYTIAPAAPDDLYAAMGKNGQFIDVIPSVNLVVVRMGEAPNDALLPLQLHLSMWEKIAAAIPFE</sequence>
<dbReference type="PANTHER" id="PTHR43283">
    <property type="entry name" value="BETA-LACTAMASE-RELATED"/>
    <property type="match status" value="1"/>
</dbReference>
<dbReference type="PANTHER" id="PTHR43283:SF7">
    <property type="entry name" value="BETA-LACTAMASE-RELATED DOMAIN-CONTAINING PROTEIN"/>
    <property type="match status" value="1"/>
</dbReference>
<dbReference type="Pfam" id="PF00144">
    <property type="entry name" value="Beta-lactamase"/>
    <property type="match status" value="1"/>
</dbReference>
<dbReference type="Gene3D" id="3.40.710.10">
    <property type="entry name" value="DD-peptidase/beta-lactamase superfamily"/>
    <property type="match status" value="1"/>
</dbReference>
<gene>
    <name evidence="2" type="ORF">C8N47_12414</name>
</gene>
<reference evidence="2 3" key="1">
    <citation type="submission" date="2018-04" db="EMBL/GenBank/DDBJ databases">
        <title>Genomic Encyclopedia of Archaeal and Bacterial Type Strains, Phase II (KMG-II): from individual species to whole genera.</title>
        <authorList>
            <person name="Goeker M."/>
        </authorList>
    </citation>
    <scope>NUCLEOTIDE SEQUENCE [LARGE SCALE GENOMIC DNA]</scope>
    <source>
        <strain evidence="2 3">DSM 28823</strain>
    </source>
</reference>
<dbReference type="InterPro" id="IPR001466">
    <property type="entry name" value="Beta-lactam-related"/>
</dbReference>
<evidence type="ECO:0000259" key="1">
    <source>
        <dbReference type="Pfam" id="PF00144"/>
    </source>
</evidence>
<keyword evidence="3" id="KW-1185">Reference proteome</keyword>
<dbReference type="InterPro" id="IPR050789">
    <property type="entry name" value="Diverse_Enzym_Activities"/>
</dbReference>
<name>A0A2T5BXV7_9BACT</name>
<protein>
    <submittedName>
        <fullName evidence="2">CubicO group peptidase (Beta-lactamase class C family)</fullName>
    </submittedName>
</protein>
<feature type="domain" description="Beta-lactamase-related" evidence="1">
    <location>
        <begin position="72"/>
        <end position="340"/>
    </location>
</feature>
<dbReference type="Proteomes" id="UP000243525">
    <property type="component" value="Unassembled WGS sequence"/>
</dbReference>
<dbReference type="RefSeq" id="WP_107823630.1">
    <property type="nucleotide sequence ID" value="NZ_OY782574.1"/>
</dbReference>
<evidence type="ECO:0000313" key="2">
    <source>
        <dbReference type="EMBL" id="PTN05951.1"/>
    </source>
</evidence>
<dbReference type="SUPFAM" id="SSF56601">
    <property type="entry name" value="beta-lactamase/transpeptidase-like"/>
    <property type="match status" value="1"/>
</dbReference>
<dbReference type="InterPro" id="IPR012338">
    <property type="entry name" value="Beta-lactam/transpept-like"/>
</dbReference>
<dbReference type="PROSITE" id="PS51257">
    <property type="entry name" value="PROKAR_LIPOPROTEIN"/>
    <property type="match status" value="1"/>
</dbReference>